<protein>
    <submittedName>
        <fullName evidence="1">Uncharacterized protein</fullName>
    </submittedName>
</protein>
<reference evidence="1 2" key="1">
    <citation type="journal article" date="2015" name="Environ. Microbiol.">
        <title>Methane oxidation coupled to nitrate reduction under hypoxia by the Gammaproteobacterium Methylomonas denitrificans, sp. nov. type strain FJG1.</title>
        <authorList>
            <person name="Kits K.D."/>
            <person name="Klotz M.G."/>
            <person name="Stein L.Y."/>
        </authorList>
    </citation>
    <scope>NUCLEOTIDE SEQUENCE [LARGE SCALE GENOMIC DNA]</scope>
    <source>
        <strain evidence="1 2">FJG1</strain>
    </source>
</reference>
<dbReference type="RefSeq" id="WP_036279458.1">
    <property type="nucleotide sequence ID" value="NZ_CP014476.1"/>
</dbReference>
<dbReference type="AlphaFoldDB" id="A0A140E3R0"/>
<evidence type="ECO:0000313" key="2">
    <source>
        <dbReference type="Proteomes" id="UP000030512"/>
    </source>
</evidence>
<dbReference type="Proteomes" id="UP000030512">
    <property type="component" value="Chromosome"/>
</dbReference>
<dbReference type="EMBL" id="CP014476">
    <property type="protein sequence ID" value="AMK75034.1"/>
    <property type="molecule type" value="Genomic_DNA"/>
</dbReference>
<evidence type="ECO:0000313" key="1">
    <source>
        <dbReference type="EMBL" id="AMK75034.1"/>
    </source>
</evidence>
<dbReference type="STRING" id="1538553.JT25_000795"/>
<gene>
    <name evidence="1" type="ORF">JT25_000795</name>
</gene>
<proteinExistence type="predicted"/>
<keyword evidence="2" id="KW-1185">Reference proteome</keyword>
<name>A0A140E3R0_9GAMM</name>
<accession>A0A140E3R0</accession>
<sequence length="84" mass="8957">MICRKVKKISWLAVSILYSPPGQISLGENAAGGFGLASFTRTPEGVSTATAFFDAYNNLVQSPRNYKAQEVKDGAGTGGQLQFK</sequence>
<organism evidence="1 2">
    <name type="scientific">Methylomonas denitrificans</name>
    <dbReference type="NCBI Taxonomy" id="1538553"/>
    <lineage>
        <taxon>Bacteria</taxon>
        <taxon>Pseudomonadati</taxon>
        <taxon>Pseudomonadota</taxon>
        <taxon>Gammaproteobacteria</taxon>
        <taxon>Methylococcales</taxon>
        <taxon>Methylococcaceae</taxon>
        <taxon>Methylomonas</taxon>
    </lineage>
</organism>
<dbReference type="KEGG" id="mdn:JT25_000795"/>